<accession>A0ABQ0CEC1</accession>
<dbReference type="SUPFAM" id="SSF53474">
    <property type="entry name" value="alpha/beta-Hydrolases"/>
    <property type="match status" value="1"/>
</dbReference>
<dbReference type="EMBL" id="BAAFGZ010000004">
    <property type="protein sequence ID" value="GAB0131784.1"/>
    <property type="molecule type" value="Genomic_DNA"/>
</dbReference>
<feature type="region of interest" description="Disordered" evidence="1">
    <location>
        <begin position="683"/>
        <end position="714"/>
    </location>
</feature>
<evidence type="ECO:0000256" key="2">
    <source>
        <dbReference type="SAM" id="Phobius"/>
    </source>
</evidence>
<evidence type="ECO:0000313" key="3">
    <source>
        <dbReference type="EMBL" id="GAB0131784.1"/>
    </source>
</evidence>
<dbReference type="Proteomes" id="UP001562357">
    <property type="component" value="Unassembled WGS sequence"/>
</dbReference>
<evidence type="ECO:0000256" key="1">
    <source>
        <dbReference type="SAM" id="MobiDB-lite"/>
    </source>
</evidence>
<protein>
    <recommendedName>
        <fullName evidence="5">AB hydrolase-1 domain-containing protein</fullName>
    </recommendedName>
</protein>
<feature type="region of interest" description="Disordered" evidence="1">
    <location>
        <begin position="642"/>
        <end position="670"/>
    </location>
</feature>
<reference evidence="4" key="1">
    <citation type="submission" date="2024-06" db="EMBL/GenBank/DDBJ databases">
        <title>Draft Genome Sequences of Epichloe bromicola Strains Isolated from Elymus ciliaris.</title>
        <authorList>
            <consortium name="Epichloe bromicola genome sequencing consortium"/>
            <person name="Miura A."/>
            <person name="Imano S."/>
            <person name="Ashida A."/>
            <person name="Sato I."/>
            <person name="Chiba S."/>
            <person name="Tanaka A."/>
            <person name="Camagna M."/>
            <person name="Takemoto D."/>
        </authorList>
    </citation>
    <scope>NUCLEOTIDE SEQUENCE [LARGE SCALE GENOMIC DNA]</scope>
    <source>
        <strain evidence="4">DP</strain>
    </source>
</reference>
<comment type="caution">
    <text evidence="3">The sequence shown here is derived from an EMBL/GenBank/DDBJ whole genome shotgun (WGS) entry which is preliminary data.</text>
</comment>
<feature type="region of interest" description="Disordered" evidence="1">
    <location>
        <begin position="600"/>
        <end position="626"/>
    </location>
</feature>
<gene>
    <name evidence="3" type="primary">g243</name>
    <name evidence="3" type="ORF">EsDP_00000243</name>
</gene>
<evidence type="ECO:0000313" key="4">
    <source>
        <dbReference type="Proteomes" id="UP001562357"/>
    </source>
</evidence>
<feature type="region of interest" description="Disordered" evidence="1">
    <location>
        <begin position="805"/>
        <end position="826"/>
    </location>
</feature>
<feature type="transmembrane region" description="Helical" evidence="2">
    <location>
        <begin position="46"/>
        <end position="64"/>
    </location>
</feature>
<proteinExistence type="predicted"/>
<dbReference type="Gene3D" id="3.40.50.1820">
    <property type="entry name" value="alpha/beta hydrolase"/>
    <property type="match status" value="1"/>
</dbReference>
<name>A0ABQ0CEC1_9HYPO</name>
<dbReference type="PANTHER" id="PTHR37471:SF1">
    <property type="entry name" value="AB HYDROLASE-1 DOMAIN-CONTAINING PROTEIN"/>
    <property type="match status" value="1"/>
</dbReference>
<sequence>MRGLDLWDYVFIRTCIIALRSIAPLSIVYSLASLVVPLPVRVPRILQLWLALEAIFYLAFYLPLREYLQRPAKHPELLSRDDRRKLFWRCHNSIPDPSQYLKKWFRGASEEDIRRENVKDFFRWAFLNTGEVDVTHDEELEEYVGGMEKLLGRKFEPGRGDAECLRLTLDKVEMLHRSLTWYLCVFVVDTIASVSLFYHSFDFHRTSLMGFLGVFPFRLLTVFSTSKSPAKRLTYWHRPHTSKTRLPVLFLHGIGVGLYPYVDFLAEINAREGQGSSTGDGQVGIIAVELMWVSSRLTAEAMSKDGMVDEVCRIIKTHGWDKFVLVSHSYGSVIATHLLHSARIKQSIGPVLFIDPVSFLLHLPDVAHNFICRKPSRANEYLLSYFGSRDVGISHTLSRRFFWADNALWKEDLQGHRVGVVLAGRDIVVDTKVVATYLMGSNDTAWDKTDWEHAIWKGGDCLEVLWFGELDHGEAFKHKKTRRRLVRMHRIHLRLGGPRLGGPVGSTPVLFITHVVERLLLLHFFFLPIQPASQSGMDQNHLAHSLADAFNALADEVQVLADRKTVLEHKLRFAHEQFQYLADKYAHATPEIAETLAKLQLPPHTSVDNTSPVPLPHRRSTPQPSHQIAVIIRDGRRMANKINSIGSSSKTPSSSRETFSHTSQDQTSMSTALEQDFTVEGKKGNLQCPFSKPEYVGGSNDGRSKHSLDTTPHNSADPICAAMFEEATSQPAANGAGSSKCPIRFMDKHSPEEIAHYVETHKHALPRSHEVCLRRYQRNETQMKKMDSKYGNIVSMIEGLSHIHQPMLPESDNPDGPPADADGDSNERVETWAHGVSGTGASDVDELVESADEARQSHFERSLKEVRVGESPSRPWGISVPVYEAAEGHENEYPLSPPPAPVRMPTSGHGDLPAATGTARKCPFDHTKFSAAFGRPLPTTPTPAMKSPEPVHGLGETPSMHMKGVPAASVAPPPLSQPTFINPQAMKAEAGGNPQMVFTGPVFIGYPMEQAIEFMNRYRGSQ</sequence>
<evidence type="ECO:0008006" key="5">
    <source>
        <dbReference type="Google" id="ProtNLM"/>
    </source>
</evidence>
<keyword evidence="2" id="KW-0812">Transmembrane</keyword>
<feature type="compositionally biased region" description="Polar residues" evidence="1">
    <location>
        <begin position="661"/>
        <end position="670"/>
    </location>
</feature>
<keyword evidence="4" id="KW-1185">Reference proteome</keyword>
<keyword evidence="2" id="KW-1133">Transmembrane helix</keyword>
<organism evidence="3 4">
    <name type="scientific">Epichloe bromicola</name>
    <dbReference type="NCBI Taxonomy" id="79588"/>
    <lineage>
        <taxon>Eukaryota</taxon>
        <taxon>Fungi</taxon>
        <taxon>Dikarya</taxon>
        <taxon>Ascomycota</taxon>
        <taxon>Pezizomycotina</taxon>
        <taxon>Sordariomycetes</taxon>
        <taxon>Hypocreomycetidae</taxon>
        <taxon>Hypocreales</taxon>
        <taxon>Clavicipitaceae</taxon>
        <taxon>Epichloe</taxon>
    </lineage>
</organism>
<dbReference type="InterPro" id="IPR029058">
    <property type="entry name" value="AB_hydrolase_fold"/>
</dbReference>
<feature type="compositionally biased region" description="Low complexity" evidence="1">
    <location>
        <begin position="644"/>
        <end position="657"/>
    </location>
</feature>
<dbReference type="PANTHER" id="PTHR37471">
    <property type="entry name" value="UNNAMED PRODUCT"/>
    <property type="match status" value="1"/>
</dbReference>
<keyword evidence="2" id="KW-0472">Membrane</keyword>
<feature type="transmembrane region" description="Helical" evidence="2">
    <location>
        <begin position="21"/>
        <end position="40"/>
    </location>
</feature>
<feature type="transmembrane region" description="Helical" evidence="2">
    <location>
        <begin position="179"/>
        <end position="201"/>
    </location>
</feature>